<dbReference type="SMART" id="SM00164">
    <property type="entry name" value="TBC"/>
    <property type="match status" value="1"/>
</dbReference>
<evidence type="ECO:0000313" key="4">
    <source>
        <dbReference type="EMBL" id="GIY89917.1"/>
    </source>
</evidence>
<feature type="compositionally biased region" description="Polar residues" evidence="2">
    <location>
        <begin position="189"/>
        <end position="205"/>
    </location>
</feature>
<organism evidence="4 5">
    <name type="scientific">Caerostris darwini</name>
    <dbReference type="NCBI Taxonomy" id="1538125"/>
    <lineage>
        <taxon>Eukaryota</taxon>
        <taxon>Metazoa</taxon>
        <taxon>Ecdysozoa</taxon>
        <taxon>Arthropoda</taxon>
        <taxon>Chelicerata</taxon>
        <taxon>Arachnida</taxon>
        <taxon>Araneae</taxon>
        <taxon>Araneomorphae</taxon>
        <taxon>Entelegynae</taxon>
        <taxon>Araneoidea</taxon>
        <taxon>Araneidae</taxon>
        <taxon>Caerostris</taxon>
    </lineage>
</organism>
<protein>
    <submittedName>
        <fullName evidence="4">TBC1 domain family member 16</fullName>
    </submittedName>
</protein>
<sequence length="874" mass="98866">MFITFLAEKEMSTFNSLLKKASSLLKIGGLDVPPQKVPIDGEVIFCKNNVCVHPPTCFRTDVVHHPGYLAIREQVDEVLGSTLILTWIPNATLQKNPHSLENKTPESSPCRSSFSSKCPSPTPSGRSPFHLSHSHSNLLCGGNERLNELNESPFKVLHSPVYEDNMDQKSISSTISDMGSPREDYGSLDSFSNSDQTEMTASTSSQLMSTDLNDIENFESSADQVKLDLHSEEPKKISADTNNGDLQSQTDSGIGPEEVVAALEKMICGLNDINTSNQESRPEAQNCGDISKEDENDCKLEHINNDESISELSCPNVESDKKSEMHLELSENLNEDMGKTSIPATAPGINISSYSPGGSSSTTPTTSNRDPESFPSTPGDTPPPSPKDKMSNMFFVEETPESLAHAHNLSFPDDDTQSVHKISRRERSCGVFSVDISQMRSLRLFYSNKECTCGQLVIASRESQYKILHFHFGGLDKLAKVFEDYNFLSKSNNKMNGSCPYRQFSVCRSEISAAECHPEEGIYTTIDEQRWRSFMSFDGTIEDELQLRKEIFFGGLDVKLHKEVWPFLLHYYSFHSTFDEREQIRNDKYIEYQNIRRKRDQMSPSEVEVFWRNIQCTVEKDVVRTDRTHPFFAGEDNPNIEIMKNILLNYGFYNPKIGYTQGMSDLLAPILAAVQDESEAFWCFVGLMQRTIFVTCPKDFDMDVNLNYLRELFRVMNVKFYHHLVAAEALDLLFVHRWILLCFKREFPEADAMRMWEACWAHYQTDYFHLFICSAIVSIYSDDVISQSLRADEMMVYFSSLALHMNGDVVLRKARGLLHQFRLLPRIPCTLSRLCELCGPGMWDSGHVPVIDCSGNHGDHSCPYGGQDPSLKVI</sequence>
<evidence type="ECO:0000256" key="2">
    <source>
        <dbReference type="SAM" id="MobiDB-lite"/>
    </source>
</evidence>
<dbReference type="SUPFAM" id="SSF47923">
    <property type="entry name" value="Ypt/Rab-GAP domain of gyp1p"/>
    <property type="match status" value="2"/>
</dbReference>
<dbReference type="Gene3D" id="1.10.8.270">
    <property type="entry name" value="putative rabgap domain of human tbc1 domain family member 14 like domains"/>
    <property type="match status" value="1"/>
</dbReference>
<dbReference type="Gene3D" id="1.10.472.80">
    <property type="entry name" value="Ypt/Rab-GAP domain of gyp1p, domain 3"/>
    <property type="match status" value="1"/>
</dbReference>
<feature type="region of interest" description="Disordered" evidence="2">
    <location>
        <begin position="337"/>
        <end position="391"/>
    </location>
</feature>
<dbReference type="Gene3D" id="2.30.29.230">
    <property type="match status" value="1"/>
</dbReference>
<dbReference type="Proteomes" id="UP001054837">
    <property type="component" value="Unassembled WGS sequence"/>
</dbReference>
<feature type="domain" description="Rab-GAP TBC" evidence="3">
    <location>
        <begin position="555"/>
        <end position="763"/>
    </location>
</feature>
<dbReference type="PANTHER" id="PTHR22957:SF547">
    <property type="entry name" value="TBC1 DOMAIN FAMILY MEMBER 16"/>
    <property type="match status" value="1"/>
</dbReference>
<accession>A0AAV4X409</accession>
<dbReference type="FunFam" id="1.10.472.80:FF:000020">
    <property type="entry name" value="TBC1 domain family, member 16"/>
    <property type="match status" value="1"/>
</dbReference>
<dbReference type="GO" id="GO:0005096">
    <property type="term" value="F:GTPase activator activity"/>
    <property type="evidence" value="ECO:0007669"/>
    <property type="project" value="UniProtKB-KW"/>
</dbReference>
<dbReference type="InterPro" id="IPR035969">
    <property type="entry name" value="Rab-GAP_TBC_sf"/>
</dbReference>
<feature type="compositionally biased region" description="Low complexity" evidence="2">
    <location>
        <begin position="105"/>
        <end position="119"/>
    </location>
</feature>
<feature type="compositionally biased region" description="Low complexity" evidence="2">
    <location>
        <begin position="352"/>
        <end position="367"/>
    </location>
</feature>
<evidence type="ECO:0000256" key="1">
    <source>
        <dbReference type="ARBA" id="ARBA00022468"/>
    </source>
</evidence>
<dbReference type="GO" id="GO:0005769">
    <property type="term" value="C:early endosome"/>
    <property type="evidence" value="ECO:0007669"/>
    <property type="project" value="TreeGrafter"/>
</dbReference>
<dbReference type="Pfam" id="PF00566">
    <property type="entry name" value="RabGAP-TBC"/>
    <property type="match status" value="1"/>
</dbReference>
<feature type="region of interest" description="Disordered" evidence="2">
    <location>
        <begin position="95"/>
        <end position="130"/>
    </location>
</feature>
<dbReference type="EMBL" id="BPLQ01015703">
    <property type="protein sequence ID" value="GIY89917.1"/>
    <property type="molecule type" value="Genomic_DNA"/>
</dbReference>
<dbReference type="PROSITE" id="PS50086">
    <property type="entry name" value="TBC_RABGAP"/>
    <property type="match status" value="1"/>
</dbReference>
<name>A0AAV4X409_9ARAC</name>
<keyword evidence="5" id="KW-1185">Reference proteome</keyword>
<dbReference type="InterPro" id="IPR000195">
    <property type="entry name" value="Rab-GAP-TBC_dom"/>
</dbReference>
<feature type="region of interest" description="Disordered" evidence="2">
    <location>
        <begin position="165"/>
        <end position="205"/>
    </location>
</feature>
<dbReference type="AlphaFoldDB" id="A0AAV4X409"/>
<evidence type="ECO:0000313" key="5">
    <source>
        <dbReference type="Proteomes" id="UP001054837"/>
    </source>
</evidence>
<comment type="caution">
    <text evidence="4">The sequence shown here is derived from an EMBL/GenBank/DDBJ whole genome shotgun (WGS) entry which is preliminary data.</text>
</comment>
<feature type="compositionally biased region" description="Polar residues" evidence="2">
    <location>
        <begin position="168"/>
        <end position="177"/>
    </location>
</feature>
<gene>
    <name evidence="4" type="primary">TBC1D16</name>
    <name evidence="4" type="ORF">CDAR_553941</name>
</gene>
<keyword evidence="1" id="KW-0343">GTPase activation</keyword>
<evidence type="ECO:0000259" key="3">
    <source>
        <dbReference type="PROSITE" id="PS50086"/>
    </source>
</evidence>
<dbReference type="PANTHER" id="PTHR22957">
    <property type="entry name" value="TBC1 DOMAIN FAMILY MEMBER GTPASE-ACTIVATING PROTEIN"/>
    <property type="match status" value="1"/>
</dbReference>
<reference evidence="4 5" key="1">
    <citation type="submission" date="2021-06" db="EMBL/GenBank/DDBJ databases">
        <title>Caerostris darwini draft genome.</title>
        <authorList>
            <person name="Kono N."/>
            <person name="Arakawa K."/>
        </authorList>
    </citation>
    <scope>NUCLEOTIDE SEQUENCE [LARGE SCALE GENOMIC DNA]</scope>
</reference>
<dbReference type="FunFam" id="1.10.8.270:FF:000017">
    <property type="entry name" value="TBC1 domain family member 16"/>
    <property type="match status" value="1"/>
</dbReference>
<proteinExistence type="predicted"/>